<reference evidence="1 2" key="1">
    <citation type="submission" date="2017-12" db="EMBL/GenBank/DDBJ databases">
        <title>Draft genome sequence of Ralstonia pickettii 52.</title>
        <authorList>
            <person name="Zheng B."/>
        </authorList>
    </citation>
    <scope>NUCLEOTIDE SEQUENCE [LARGE SCALE GENOMIC DNA]</scope>
    <source>
        <strain evidence="1 2">52</strain>
    </source>
</reference>
<dbReference type="EMBL" id="PKQE01000001">
    <property type="protein sequence ID" value="PLC44541.1"/>
    <property type="molecule type" value="Genomic_DNA"/>
</dbReference>
<evidence type="ECO:0000313" key="2">
    <source>
        <dbReference type="Proteomes" id="UP000234456"/>
    </source>
</evidence>
<protein>
    <submittedName>
        <fullName evidence="1">Uncharacterized protein</fullName>
    </submittedName>
</protein>
<dbReference type="AlphaFoldDB" id="A0A2N4TXW9"/>
<sequence length="93" mass="10456">MAEEKNENPRHTVVVNKDAATRIGEIAKQFKISQGAVMEVLALNANVEDFRPHLEARRQAKESSRGKQAKLLEQFKSLTPEQLAYLEKLAKPA</sequence>
<evidence type="ECO:0000313" key="1">
    <source>
        <dbReference type="EMBL" id="PLC44541.1"/>
    </source>
</evidence>
<dbReference type="Proteomes" id="UP000234456">
    <property type="component" value="Unassembled WGS sequence"/>
</dbReference>
<comment type="caution">
    <text evidence="1">The sequence shown here is derived from an EMBL/GenBank/DDBJ whole genome shotgun (WGS) entry which is preliminary data.</text>
</comment>
<organism evidence="1 2">
    <name type="scientific">Ralstonia pickettii</name>
    <name type="common">Burkholderia pickettii</name>
    <dbReference type="NCBI Taxonomy" id="329"/>
    <lineage>
        <taxon>Bacteria</taxon>
        <taxon>Pseudomonadati</taxon>
        <taxon>Pseudomonadota</taxon>
        <taxon>Betaproteobacteria</taxon>
        <taxon>Burkholderiales</taxon>
        <taxon>Burkholderiaceae</taxon>
        <taxon>Ralstonia</taxon>
    </lineage>
</organism>
<accession>A0A2N4TXW9</accession>
<dbReference type="RefSeq" id="WP_102064952.1">
    <property type="nucleotide sequence ID" value="NZ_PKQE01000001.1"/>
</dbReference>
<name>A0A2N4TXW9_RALPI</name>
<gene>
    <name evidence="1" type="ORF">C0Q88_07630</name>
</gene>
<proteinExistence type="predicted"/>